<evidence type="ECO:0000256" key="3">
    <source>
        <dbReference type="ARBA" id="ARBA00022692"/>
    </source>
</evidence>
<dbReference type="STRING" id="652.WL1483_2027"/>
<evidence type="ECO:0000256" key="5">
    <source>
        <dbReference type="ARBA" id="ARBA00023136"/>
    </source>
</evidence>
<dbReference type="EMBL" id="JAIRBT010000010">
    <property type="protein sequence ID" value="MBZ6066440.1"/>
    <property type="molecule type" value="Genomic_DNA"/>
</dbReference>
<reference evidence="9 11" key="3">
    <citation type="submission" date="2021-09" db="EMBL/GenBank/DDBJ databases">
        <title>Aeromonas schubertii isolated from Asian sea bass.</title>
        <authorList>
            <person name="Pinpimai K."/>
        </authorList>
    </citation>
    <scope>NUCLEOTIDE SEQUENCE [LARGE SCALE GENOMIC DNA]</scope>
    <source>
        <strain evidence="9 11">CHULA2021a</strain>
    </source>
</reference>
<feature type="transmembrane region" description="Helical" evidence="6">
    <location>
        <begin position="73"/>
        <end position="93"/>
    </location>
</feature>
<dbReference type="PANTHER" id="PTHR38459:SF1">
    <property type="entry name" value="PROPHAGE BACTOPRENOL-LINKED GLUCOSE TRANSLOCASE HOMOLOG"/>
    <property type="match status" value="1"/>
</dbReference>
<keyword evidence="11" id="KW-1185">Reference proteome</keyword>
<dbReference type="InterPro" id="IPR051401">
    <property type="entry name" value="GtrA_CellWall_Glycosyl"/>
</dbReference>
<dbReference type="KEGG" id="asr:WL1483_2027"/>
<dbReference type="GO" id="GO:0000271">
    <property type="term" value="P:polysaccharide biosynthetic process"/>
    <property type="evidence" value="ECO:0007669"/>
    <property type="project" value="InterPro"/>
</dbReference>
<keyword evidence="5 6" id="KW-0472">Membrane</keyword>
<sequence length="123" mass="13641">MISRDEFWRLVRFGFVGGGATLVDLGTSFALFHLWPGISEHLVTTLAFAVAFWFSFFGHRYITFQKQGAASKFLLVALFSLAVRNLILSALLWGGLAGLLPVVIATLTVTVLTYLLSRIWVFA</sequence>
<dbReference type="PANTHER" id="PTHR38459">
    <property type="entry name" value="PROPHAGE BACTOPRENOL-LINKED GLUCOSE TRANSLOCASE HOMOLOG"/>
    <property type="match status" value="1"/>
</dbReference>
<accession>A0A0S2SIC2</accession>
<dbReference type="AlphaFoldDB" id="A0A0S2SIC2"/>
<evidence type="ECO:0000313" key="10">
    <source>
        <dbReference type="Proteomes" id="UP000058114"/>
    </source>
</evidence>
<comment type="subcellular location">
    <subcellularLocation>
        <location evidence="1">Membrane</location>
        <topology evidence="1">Multi-pass membrane protein</topology>
    </subcellularLocation>
</comment>
<protein>
    <submittedName>
        <fullName evidence="9">GtrA family protein</fullName>
    </submittedName>
    <submittedName>
        <fullName evidence="8">Polysaccharide biosynthesis protein GtrA</fullName>
    </submittedName>
</protein>
<evidence type="ECO:0000256" key="6">
    <source>
        <dbReference type="SAM" id="Phobius"/>
    </source>
</evidence>
<organism evidence="8 10">
    <name type="scientific">Aeromonas schubertii</name>
    <dbReference type="NCBI Taxonomy" id="652"/>
    <lineage>
        <taxon>Bacteria</taxon>
        <taxon>Pseudomonadati</taxon>
        <taxon>Pseudomonadota</taxon>
        <taxon>Gammaproteobacteria</taxon>
        <taxon>Aeromonadales</taxon>
        <taxon>Aeromonadaceae</taxon>
        <taxon>Aeromonas</taxon>
    </lineage>
</organism>
<dbReference type="Proteomes" id="UP000058114">
    <property type="component" value="Chromosome"/>
</dbReference>
<keyword evidence="3 6" id="KW-0812">Transmembrane</keyword>
<dbReference type="EMBL" id="CP013067">
    <property type="protein sequence ID" value="ALP41446.1"/>
    <property type="molecule type" value="Genomic_DNA"/>
</dbReference>
<dbReference type="Proteomes" id="UP000774958">
    <property type="component" value="Unassembled WGS sequence"/>
</dbReference>
<evidence type="ECO:0000256" key="1">
    <source>
        <dbReference type="ARBA" id="ARBA00004141"/>
    </source>
</evidence>
<reference evidence="10" key="1">
    <citation type="submission" date="2015-10" db="EMBL/GenBank/DDBJ databases">
        <title>Complete Genome Sequence of Aeromonas schubertii strain WL1483.</title>
        <authorList>
            <person name="Liu L."/>
        </authorList>
    </citation>
    <scope>NUCLEOTIDE SEQUENCE [LARGE SCALE GENOMIC DNA]</scope>
    <source>
        <strain evidence="10">WL1483</strain>
    </source>
</reference>
<feature type="transmembrane region" description="Helical" evidence="6">
    <location>
        <begin position="41"/>
        <end position="61"/>
    </location>
</feature>
<feature type="transmembrane region" description="Helical" evidence="6">
    <location>
        <begin position="12"/>
        <end position="35"/>
    </location>
</feature>
<feature type="domain" description="GtrA/DPMS transmembrane" evidence="7">
    <location>
        <begin position="12"/>
        <end position="122"/>
    </location>
</feature>
<evidence type="ECO:0000259" key="7">
    <source>
        <dbReference type="Pfam" id="PF04138"/>
    </source>
</evidence>
<name>A0A0S2SIC2_9GAMM</name>
<gene>
    <name evidence="9" type="ORF">LA374_09515</name>
    <name evidence="8" type="ORF">WL1483_2027</name>
</gene>
<dbReference type="OrthoDB" id="8562382at2"/>
<dbReference type="InterPro" id="IPR007267">
    <property type="entry name" value="GtrA_DPMS_TM"/>
</dbReference>
<evidence type="ECO:0000256" key="4">
    <source>
        <dbReference type="ARBA" id="ARBA00022989"/>
    </source>
</evidence>
<evidence type="ECO:0000313" key="8">
    <source>
        <dbReference type="EMBL" id="ALP41446.1"/>
    </source>
</evidence>
<evidence type="ECO:0000313" key="11">
    <source>
        <dbReference type="Proteomes" id="UP000774958"/>
    </source>
</evidence>
<proteinExistence type="inferred from homology"/>
<comment type="similarity">
    <text evidence="2">Belongs to the GtrA family.</text>
</comment>
<keyword evidence="4 6" id="KW-1133">Transmembrane helix</keyword>
<evidence type="ECO:0000313" key="9">
    <source>
        <dbReference type="EMBL" id="MBZ6066440.1"/>
    </source>
</evidence>
<dbReference type="Pfam" id="PF04138">
    <property type="entry name" value="GtrA_DPMS_TM"/>
    <property type="match status" value="1"/>
</dbReference>
<reference evidence="8 10" key="2">
    <citation type="journal article" date="2016" name="Genome Announc.">
        <title>Complete Genome Sequence of the Highly Virulent Aeromonas schubertii Strain WL1483, Isolated from Diseased Snakehead Fish (Channa argus) in China.</title>
        <authorList>
            <person name="Liu L."/>
            <person name="Li N."/>
            <person name="Zhang D."/>
            <person name="Fu X."/>
            <person name="Shi C."/>
            <person name="Lin Q."/>
            <person name="Hao G."/>
        </authorList>
    </citation>
    <scope>NUCLEOTIDE SEQUENCE [LARGE SCALE GENOMIC DNA]</scope>
    <source>
        <strain evidence="8 10">WL1483</strain>
    </source>
</reference>
<dbReference type="PATRIC" id="fig|652.5.peg.760"/>
<dbReference type="RefSeq" id="WP_050666816.1">
    <property type="nucleotide sequence ID" value="NZ_CDDB01000063.1"/>
</dbReference>
<dbReference type="GO" id="GO:0005886">
    <property type="term" value="C:plasma membrane"/>
    <property type="evidence" value="ECO:0007669"/>
    <property type="project" value="TreeGrafter"/>
</dbReference>
<feature type="transmembrane region" description="Helical" evidence="6">
    <location>
        <begin position="99"/>
        <end position="121"/>
    </location>
</feature>
<evidence type="ECO:0000256" key="2">
    <source>
        <dbReference type="ARBA" id="ARBA00009399"/>
    </source>
</evidence>